<keyword evidence="4 7" id="KW-0067">ATP-binding</keyword>
<reference evidence="11 12" key="1">
    <citation type="submission" date="2020-08" db="EMBL/GenBank/DDBJ databases">
        <title>Sequencing the genomes of 1000 actinobacteria strains.</title>
        <authorList>
            <person name="Klenk H.-P."/>
        </authorList>
    </citation>
    <scope>NUCLEOTIDE SEQUENCE [LARGE SCALE GENOMIC DNA]</scope>
    <source>
        <strain evidence="11 12">DSM 105498</strain>
    </source>
</reference>
<feature type="active site" description="Nucleophile" evidence="7">
    <location>
        <position position="506"/>
    </location>
</feature>
<evidence type="ECO:0000256" key="3">
    <source>
        <dbReference type="ARBA" id="ARBA00022741"/>
    </source>
</evidence>
<protein>
    <recommendedName>
        <fullName evidence="7">Hydrogenobyrinate a,c-diamide synthase</fullName>
        <ecNumber evidence="7">6.3.5.9</ecNumber>
    </recommendedName>
    <alternativeName>
        <fullName evidence="7">Hydrogenobyrinic acid a,c-diamide synthase</fullName>
    </alternativeName>
</protein>
<keyword evidence="6 7" id="KW-0315">Glutamine amidotransferase</keyword>
<keyword evidence="2 7" id="KW-0436">Ligase</keyword>
<dbReference type="InterPro" id="IPR004484">
    <property type="entry name" value="CbiA/CobB_synth"/>
</dbReference>
<dbReference type="GO" id="GO:0042242">
    <property type="term" value="F:cobyrinic acid a,c-diamide synthase activity"/>
    <property type="evidence" value="ECO:0007669"/>
    <property type="project" value="InterPro"/>
</dbReference>
<dbReference type="EMBL" id="JACHWR010000003">
    <property type="protein sequence ID" value="MBB3044587.1"/>
    <property type="molecule type" value="Genomic_DNA"/>
</dbReference>
<evidence type="ECO:0000259" key="9">
    <source>
        <dbReference type="Pfam" id="PF01656"/>
    </source>
</evidence>
<evidence type="ECO:0000313" key="12">
    <source>
        <dbReference type="Proteomes" id="UP000589626"/>
    </source>
</evidence>
<comment type="caution">
    <text evidence="11">The sequence shown here is derived from an EMBL/GenBank/DDBJ whole genome shotgun (WGS) entry which is preliminary data.</text>
</comment>
<evidence type="ECO:0000256" key="7">
    <source>
        <dbReference type="HAMAP-Rule" id="MF_00027"/>
    </source>
</evidence>
<evidence type="ECO:0000256" key="1">
    <source>
        <dbReference type="ARBA" id="ARBA00001946"/>
    </source>
</evidence>
<feature type="compositionally biased region" description="Low complexity" evidence="8">
    <location>
        <begin position="308"/>
        <end position="332"/>
    </location>
</feature>
<dbReference type="Proteomes" id="UP000589626">
    <property type="component" value="Unassembled WGS sequence"/>
</dbReference>
<dbReference type="NCBIfam" id="NF002204">
    <property type="entry name" value="PRK01077.1"/>
    <property type="match status" value="1"/>
</dbReference>
<proteinExistence type="inferred from homology"/>
<evidence type="ECO:0000313" key="11">
    <source>
        <dbReference type="EMBL" id="MBB3044587.1"/>
    </source>
</evidence>
<name>A0A7W4VZE1_9ACTN</name>
<dbReference type="Pfam" id="PF07685">
    <property type="entry name" value="GATase_3"/>
    <property type="match status" value="1"/>
</dbReference>
<feature type="domain" description="CobQ/CobB/MinD/ParA nucleotide binding" evidence="9">
    <location>
        <begin position="6"/>
        <end position="187"/>
    </location>
</feature>
<comment type="cofactor">
    <cofactor evidence="1 7">
        <name>Mg(2+)</name>
        <dbReference type="ChEBI" id="CHEBI:18420"/>
    </cofactor>
</comment>
<dbReference type="PANTHER" id="PTHR43873">
    <property type="entry name" value="COBYRINATE A,C-DIAMIDE SYNTHASE"/>
    <property type="match status" value="1"/>
</dbReference>
<dbReference type="InterPro" id="IPR029062">
    <property type="entry name" value="Class_I_gatase-like"/>
</dbReference>
<evidence type="ECO:0000256" key="4">
    <source>
        <dbReference type="ARBA" id="ARBA00022840"/>
    </source>
</evidence>
<dbReference type="PROSITE" id="PS51274">
    <property type="entry name" value="GATASE_COBBQ"/>
    <property type="match status" value="1"/>
</dbReference>
<organism evidence="11 12">
    <name type="scientific">Nocardioides soli</name>
    <dbReference type="NCBI Taxonomy" id="1036020"/>
    <lineage>
        <taxon>Bacteria</taxon>
        <taxon>Bacillati</taxon>
        <taxon>Actinomycetota</taxon>
        <taxon>Actinomycetes</taxon>
        <taxon>Propionibacteriales</taxon>
        <taxon>Nocardioidaceae</taxon>
        <taxon>Nocardioides</taxon>
    </lineage>
</organism>
<dbReference type="EC" id="6.3.5.9" evidence="7"/>
<accession>A0A7W4VZE1</accession>
<dbReference type="PANTHER" id="PTHR43873:SF1">
    <property type="entry name" value="COBYRINATE A,C-DIAMIDE SYNTHASE"/>
    <property type="match status" value="1"/>
</dbReference>
<feature type="compositionally biased region" description="Low complexity" evidence="8">
    <location>
        <begin position="340"/>
        <end position="396"/>
    </location>
</feature>
<comment type="pathway">
    <text evidence="7">Cofactor biosynthesis; adenosylcobalamin biosynthesis; cob(II)yrinate a,c-diamide from precorrin-2 (aerobic route): step 9/10.</text>
</comment>
<comment type="miscellaneous">
    <text evidence="7">The a and c carboxylates of hydrogenobyrinate are activated for nucleophilic attack via formation of a phosphorylated intermediate by ATP. CobB catalyzes first the amidation of the c-carboxylate, and then that of the a-carboxylate.</text>
</comment>
<evidence type="ECO:0000256" key="5">
    <source>
        <dbReference type="ARBA" id="ARBA00022842"/>
    </source>
</evidence>
<comment type="function">
    <text evidence="7">Catalyzes the ATP-dependent amidation of the two carboxylate groups at positions a and c of hydrogenobyrinate, using either L-glutamine or ammonia as the nitrogen source.</text>
</comment>
<dbReference type="RefSeq" id="WP_343057977.1">
    <property type="nucleotide sequence ID" value="NZ_JACHWR010000003.1"/>
</dbReference>
<dbReference type="GO" id="GO:0043802">
    <property type="term" value="F:hydrogenobyrinic acid a,c-diamide synthase (glutamine-hydrolysing) activity"/>
    <property type="evidence" value="ECO:0007669"/>
    <property type="project" value="UniProtKB-UniRule"/>
</dbReference>
<comment type="domain">
    <text evidence="7">Comprises of two domains. The C-terminal domain contains the binding site for glutamine and catalyzes the hydrolysis of this substrate to glutamate and ammonia. The N-terminal domain is anticipated to bind ATP and hydrogenobyrinate and catalyzes the ultimate synthesis of the diamide product. The ammonia produced via the glutaminase domain is probably translocated to the adjacent domain via a molecular tunnel, where it reacts with an activated intermediate.</text>
</comment>
<dbReference type="InterPro" id="IPR027417">
    <property type="entry name" value="P-loop_NTPase"/>
</dbReference>
<keyword evidence="7" id="KW-0169">Cobalamin biosynthesis</keyword>
<feature type="domain" description="CobB/CobQ-like glutamine amidotransferase" evidence="10">
    <location>
        <begin position="424"/>
        <end position="603"/>
    </location>
</feature>
<keyword evidence="12" id="KW-1185">Reference proteome</keyword>
<dbReference type="InterPro" id="IPR011698">
    <property type="entry name" value="GATase_3"/>
</dbReference>
<evidence type="ECO:0000256" key="8">
    <source>
        <dbReference type="SAM" id="MobiDB-lite"/>
    </source>
</evidence>
<dbReference type="SUPFAM" id="SSF52540">
    <property type="entry name" value="P-loop containing nucleoside triphosphate hydrolases"/>
    <property type="match status" value="1"/>
</dbReference>
<dbReference type="Gene3D" id="3.40.50.880">
    <property type="match status" value="1"/>
</dbReference>
<evidence type="ECO:0000256" key="6">
    <source>
        <dbReference type="ARBA" id="ARBA00022962"/>
    </source>
</evidence>
<feature type="compositionally biased region" description="Low complexity" evidence="8">
    <location>
        <begin position="404"/>
        <end position="420"/>
    </location>
</feature>
<dbReference type="HAMAP" id="MF_00027">
    <property type="entry name" value="CobB_CbiA"/>
    <property type="match status" value="1"/>
</dbReference>
<dbReference type="SUPFAM" id="SSF52317">
    <property type="entry name" value="Class I glutamine amidotransferase-like"/>
    <property type="match status" value="1"/>
</dbReference>
<dbReference type="Gene3D" id="3.40.50.300">
    <property type="entry name" value="P-loop containing nucleotide triphosphate hydrolases"/>
    <property type="match status" value="1"/>
</dbReference>
<comment type="similarity">
    <text evidence="7">Belongs to the CobB/CbiA family.</text>
</comment>
<dbReference type="CDD" id="cd03130">
    <property type="entry name" value="GATase1_CobB"/>
    <property type="match status" value="1"/>
</dbReference>
<dbReference type="CDD" id="cd05388">
    <property type="entry name" value="CobB_N"/>
    <property type="match status" value="1"/>
</dbReference>
<feature type="region of interest" description="Disordered" evidence="8">
    <location>
        <begin position="256"/>
        <end position="420"/>
    </location>
</feature>
<feature type="site" description="Increases nucleophilicity of active site Cys" evidence="7">
    <location>
        <position position="597"/>
    </location>
</feature>
<dbReference type="Pfam" id="PF01656">
    <property type="entry name" value="CbiA"/>
    <property type="match status" value="1"/>
</dbReference>
<dbReference type="GO" id="GO:0005524">
    <property type="term" value="F:ATP binding"/>
    <property type="evidence" value="ECO:0007669"/>
    <property type="project" value="UniProtKB-UniRule"/>
</dbReference>
<gene>
    <name evidence="7" type="primary">cobB</name>
    <name evidence="11" type="ORF">FHU40_004424</name>
</gene>
<sequence>MSLPRVVVAAPATGQGKTTVSIGLMAALSRAGHVVSGHKVGPDYIDPGYHALACGRPGRNLDPHLVGEERIVPLLLHGARGAHVAVIEGVMGLFDGRVGGTGFASTAHVATLTRSPVVLVVDISRSSRSVGAVVHGMATWDPRVRVAGVILNRAGSPRHAREVADAVDLPVLGTIGRDPELGVPSRHLGLVPAAERDEAGHAIDRIADRIAELVDLDAVLDLARSAPELDAEPWDPAVALRDSGFSRLASSHLSTSAGASRASAAGGRPAWGGFETGASAPSSTTAGGAGASRASTAGGRPAWGGFETGASAPSSTTVGGAGASRASTAGGRPAWGGFETGASAPSSTTVGGAGASRASTAGGAPARGGFETGASAPSSTTVGGAGASRASTAGGPPARGGFETGASAPSSTTVGTSTAGGPVVAVASGRAFTFRYAETEELLRAAGCAVVSFDPLVDPRLPDGTAGIYLGGGFPEVHARELADNVVLRRELAAALADGVPTVAECAGLLYLCRSLDSSPMVGAIPAEAVMTERLTLRYPTMTATTDSLLTRAGETLTGHEFHRTQVLPMTAGRAAWTVDGVDVGFASDSLHASYLHTHWAGHPQLAGRFAAAVHARAATRA</sequence>
<dbReference type="UniPathway" id="UPA00148">
    <property type="reaction ID" value="UER00220"/>
</dbReference>
<evidence type="ECO:0000259" key="10">
    <source>
        <dbReference type="Pfam" id="PF07685"/>
    </source>
</evidence>
<keyword evidence="5 7" id="KW-0460">Magnesium</keyword>
<feature type="compositionally biased region" description="Low complexity" evidence="8">
    <location>
        <begin position="256"/>
        <end position="300"/>
    </location>
</feature>
<dbReference type="AlphaFoldDB" id="A0A7W4VZE1"/>
<keyword evidence="3 7" id="KW-0547">Nucleotide-binding</keyword>
<dbReference type="InterPro" id="IPR002586">
    <property type="entry name" value="CobQ/CobB/MinD/ParA_Nub-bd_dom"/>
</dbReference>
<evidence type="ECO:0000256" key="2">
    <source>
        <dbReference type="ARBA" id="ARBA00022598"/>
    </source>
</evidence>
<dbReference type="GO" id="GO:0009236">
    <property type="term" value="P:cobalamin biosynthetic process"/>
    <property type="evidence" value="ECO:0007669"/>
    <property type="project" value="UniProtKB-UniRule"/>
</dbReference>
<comment type="catalytic activity">
    <reaction evidence="7">
        <text>hydrogenobyrinate + 2 L-glutamine + 2 ATP + 2 H2O = hydrogenobyrinate a,c-diamide + 2 L-glutamate + 2 ADP + 2 phosphate + 2 H(+)</text>
        <dbReference type="Rhea" id="RHEA:12544"/>
        <dbReference type="ChEBI" id="CHEBI:15377"/>
        <dbReference type="ChEBI" id="CHEBI:15378"/>
        <dbReference type="ChEBI" id="CHEBI:29985"/>
        <dbReference type="ChEBI" id="CHEBI:30616"/>
        <dbReference type="ChEBI" id="CHEBI:43474"/>
        <dbReference type="ChEBI" id="CHEBI:58359"/>
        <dbReference type="ChEBI" id="CHEBI:77873"/>
        <dbReference type="ChEBI" id="CHEBI:77874"/>
        <dbReference type="ChEBI" id="CHEBI:456216"/>
        <dbReference type="EC" id="6.3.5.9"/>
    </reaction>
</comment>